<dbReference type="Pfam" id="PF00550">
    <property type="entry name" value="PP-binding"/>
    <property type="match status" value="1"/>
</dbReference>
<keyword evidence="2" id="KW-0597">Phosphoprotein</keyword>
<dbReference type="SUPFAM" id="SSF56801">
    <property type="entry name" value="Acetyl-CoA synthetase-like"/>
    <property type="match status" value="1"/>
</dbReference>
<organism evidence="4 5">
    <name type="scientific">Amycolatopsis oliviviridis</name>
    <dbReference type="NCBI Taxonomy" id="1471590"/>
    <lineage>
        <taxon>Bacteria</taxon>
        <taxon>Bacillati</taxon>
        <taxon>Actinomycetota</taxon>
        <taxon>Actinomycetes</taxon>
        <taxon>Pseudonocardiales</taxon>
        <taxon>Pseudonocardiaceae</taxon>
        <taxon>Amycolatopsis</taxon>
    </lineage>
</organism>
<dbReference type="InterPro" id="IPR036736">
    <property type="entry name" value="ACP-like_sf"/>
</dbReference>
<dbReference type="InterPro" id="IPR006162">
    <property type="entry name" value="Ppantetheine_attach_site"/>
</dbReference>
<reference evidence="5" key="1">
    <citation type="journal article" date="2019" name="Int. J. Syst. Evol. Microbiol.">
        <title>The Global Catalogue of Microorganisms (GCM) 10K type strain sequencing project: providing services to taxonomists for standard genome sequencing and annotation.</title>
        <authorList>
            <consortium name="The Broad Institute Genomics Platform"/>
            <consortium name="The Broad Institute Genome Sequencing Center for Infectious Disease"/>
            <person name="Wu L."/>
            <person name="Ma J."/>
        </authorList>
    </citation>
    <scope>NUCLEOTIDE SEQUENCE [LARGE SCALE GENOMIC DNA]</scope>
    <source>
        <strain evidence="5">CGMCC 4.7683</strain>
    </source>
</reference>
<feature type="domain" description="Carrier" evidence="3">
    <location>
        <begin position="746"/>
        <end position="820"/>
    </location>
</feature>
<dbReference type="PANTHER" id="PTHR45527">
    <property type="entry name" value="NONRIBOSOMAL PEPTIDE SYNTHETASE"/>
    <property type="match status" value="1"/>
</dbReference>
<dbReference type="InterPro" id="IPR000873">
    <property type="entry name" value="AMP-dep_synth/lig_dom"/>
</dbReference>
<name>A0ABQ3L574_9PSEU</name>
<dbReference type="PROSITE" id="PS00012">
    <property type="entry name" value="PHOSPHOPANTETHEINE"/>
    <property type="match status" value="1"/>
</dbReference>
<gene>
    <name evidence="4" type="ORF">GCM10017790_01370</name>
</gene>
<evidence type="ECO:0000259" key="3">
    <source>
        <dbReference type="PROSITE" id="PS50075"/>
    </source>
</evidence>
<proteinExistence type="predicted"/>
<keyword evidence="1" id="KW-0596">Phosphopantetheine</keyword>
<keyword evidence="5" id="KW-1185">Reference proteome</keyword>
<dbReference type="InterPro" id="IPR045851">
    <property type="entry name" value="AMP-bd_C_sf"/>
</dbReference>
<dbReference type="EMBL" id="BNAY01000001">
    <property type="protein sequence ID" value="GHH01430.1"/>
    <property type="molecule type" value="Genomic_DNA"/>
</dbReference>
<dbReference type="Gene3D" id="1.10.1200.10">
    <property type="entry name" value="ACP-like"/>
    <property type="match status" value="1"/>
</dbReference>
<evidence type="ECO:0000256" key="2">
    <source>
        <dbReference type="ARBA" id="ARBA00022553"/>
    </source>
</evidence>
<dbReference type="Pfam" id="PF13193">
    <property type="entry name" value="AMP-binding_C"/>
    <property type="match status" value="1"/>
</dbReference>
<dbReference type="Proteomes" id="UP000635387">
    <property type="component" value="Unassembled WGS sequence"/>
</dbReference>
<dbReference type="SUPFAM" id="SSF47336">
    <property type="entry name" value="ACP-like"/>
    <property type="match status" value="1"/>
</dbReference>
<dbReference type="InterPro" id="IPR025110">
    <property type="entry name" value="AMP-bd_C"/>
</dbReference>
<dbReference type="Gene3D" id="3.30.300.30">
    <property type="match status" value="1"/>
</dbReference>
<evidence type="ECO:0000313" key="4">
    <source>
        <dbReference type="EMBL" id="GHH01430.1"/>
    </source>
</evidence>
<evidence type="ECO:0000256" key="1">
    <source>
        <dbReference type="ARBA" id="ARBA00022450"/>
    </source>
</evidence>
<accession>A0ABQ3L574</accession>
<dbReference type="InterPro" id="IPR042099">
    <property type="entry name" value="ANL_N_sf"/>
</dbReference>
<dbReference type="PANTHER" id="PTHR45527:SF1">
    <property type="entry name" value="FATTY ACID SYNTHASE"/>
    <property type="match status" value="1"/>
</dbReference>
<dbReference type="Pfam" id="PF00501">
    <property type="entry name" value="AMP-binding"/>
    <property type="match status" value="1"/>
</dbReference>
<sequence>MRTTTHGEPHHGLVLRLTDPARIAAARAAVQWHQHIDAHHDAKAARLLRYREARRPVDPGGPPVRTVLTTYADATADLVVVAARRALDHAGLRAEAHRCAGGCTGTAPPAPVVPVAAAAIALSRYTHAGSVRVGTPGAALAVDVDDGRPVVDFLDTVAAALADAVDADAEPPPCVVLAGQPEEEDYVPFPAGAMAGGHAHDEHGLTPDLVEDFARHAARVAAALATPGGRVVGDLDLLDHAEAARVVALGRAPVPGPAGAETIHEAFRNVVARDPDAVAVCDATRRMTYRELDARSTAWARVLVDRGATGGYVGVCLKRTVELVVGLLAVLKAGAAYVPMEVQSPDERLRHTAADSGAALVVTGISGFPAEHPLRPADLDVASDAELPARSPDSPAYAVYTSGTTGKPKGVVVPHGNVLALITATEDDLGLGPADVWTFFHSAAFDFSVWEIWGCLLTGGRLVVVPALTARSPEEFADLLVREHVSVLSQTPSAFAALSGFAGPAPRLVVFGGEALDPHAVVGWLRERPATRMVNMYGITETTVHVTSHDVDARHPRTHCVGRPLPGWTVSVRDSRARPLPLGAVGEICVGGAGLAHGYLHRPELTSARFVDVGGERLYRSGDLGRLNRDGTLDHLGRLDDQVKIRGHRVELGEIRSVLLDDQDVTDAAVIVLDHERGAEYARIVAYVVLRAGAEPRAVRHRIAAVLPDYMLPADLVPLPVLPLTGNGKLDHVALPGAAVPSGSAAGPGSPVRAMVALWRSVVRGDLHEHTHFFDELGGNSLLAVRLLTALRKAGYGSLALRDLYRHPTPAALADSVAVD</sequence>
<dbReference type="RefSeq" id="WP_191250692.1">
    <property type="nucleotide sequence ID" value="NZ_BNAY01000001.1"/>
</dbReference>
<dbReference type="Gene3D" id="3.40.50.12780">
    <property type="entry name" value="N-terminal domain of ligase-like"/>
    <property type="match status" value="1"/>
</dbReference>
<dbReference type="InterPro" id="IPR010071">
    <property type="entry name" value="AA_adenyl_dom"/>
</dbReference>
<dbReference type="NCBIfam" id="TIGR01733">
    <property type="entry name" value="AA-adenyl-dom"/>
    <property type="match status" value="1"/>
</dbReference>
<dbReference type="InterPro" id="IPR009081">
    <property type="entry name" value="PP-bd_ACP"/>
</dbReference>
<comment type="caution">
    <text evidence="4">The sequence shown here is derived from an EMBL/GenBank/DDBJ whole genome shotgun (WGS) entry which is preliminary data.</text>
</comment>
<protein>
    <recommendedName>
        <fullName evidence="3">Carrier domain-containing protein</fullName>
    </recommendedName>
</protein>
<evidence type="ECO:0000313" key="5">
    <source>
        <dbReference type="Proteomes" id="UP000635387"/>
    </source>
</evidence>
<dbReference type="PROSITE" id="PS50075">
    <property type="entry name" value="CARRIER"/>
    <property type="match status" value="1"/>
</dbReference>